<keyword evidence="8 13" id="KW-0808">Transferase</keyword>
<feature type="domain" description="Lumazine-binding" evidence="12">
    <location>
        <begin position="18"/>
        <end position="112"/>
    </location>
</feature>
<comment type="pathway">
    <text evidence="3">Cofactor biosynthesis; riboflavin biosynthesis; riboflavin from 2-hydroxy-3-oxobutyl phosphate and 5-amino-6-(D-ribitylamino)uracil: step 2/2.</text>
</comment>
<reference evidence="14" key="1">
    <citation type="submission" date="2011-08" db="EMBL/GenBank/DDBJ databases">
        <title>The complete genome of Muricauda ruestringensis DSM 13258.</title>
        <authorList>
            <person name="Lucas S."/>
            <person name="Han J."/>
            <person name="Lapidus A."/>
            <person name="Bruce D."/>
            <person name="Goodwin L."/>
            <person name="Pitluck S."/>
            <person name="Peters L."/>
            <person name="Kyrpides N."/>
            <person name="Mavromatis K."/>
            <person name="Ivanova N."/>
            <person name="Ovchinnikova G."/>
            <person name="Teshima H."/>
            <person name="Detter J.C."/>
            <person name="Tapia R."/>
            <person name="Han C."/>
            <person name="Land M."/>
            <person name="Hauser L."/>
            <person name="Markowitz V."/>
            <person name="Cheng J.-F."/>
            <person name="Hugenholtz P."/>
            <person name="Woyke T."/>
            <person name="Wu D."/>
            <person name="Spring S."/>
            <person name="Schroeder M."/>
            <person name="Brambilla E."/>
            <person name="Klenk H.-P."/>
            <person name="Eisen J.A."/>
        </authorList>
    </citation>
    <scope>NUCLEOTIDE SEQUENCE [LARGE SCALE GENOMIC DNA]</scope>
    <source>
        <strain evidence="14">DSM 13258 / LMG 19739 / B1</strain>
    </source>
</reference>
<evidence type="ECO:0000256" key="4">
    <source>
        <dbReference type="ARBA" id="ARBA00011233"/>
    </source>
</evidence>
<evidence type="ECO:0000256" key="10">
    <source>
        <dbReference type="NCBIfam" id="TIGR00187"/>
    </source>
</evidence>
<evidence type="ECO:0000256" key="7">
    <source>
        <dbReference type="ARBA" id="ARBA00022619"/>
    </source>
</evidence>
<keyword evidence="7" id="KW-0686">Riboflavin biosynthesis</keyword>
<keyword evidence="9" id="KW-0677">Repeat</keyword>
<accession>G2PNX0</accession>
<comment type="catalytic activity">
    <reaction evidence="1">
        <text>2 6,7-dimethyl-8-(1-D-ribityl)lumazine + H(+) = 5-amino-6-(D-ribitylamino)uracil + riboflavin</text>
        <dbReference type="Rhea" id="RHEA:20772"/>
        <dbReference type="ChEBI" id="CHEBI:15378"/>
        <dbReference type="ChEBI" id="CHEBI:15934"/>
        <dbReference type="ChEBI" id="CHEBI:57986"/>
        <dbReference type="ChEBI" id="CHEBI:58201"/>
        <dbReference type="EC" id="2.5.1.9"/>
    </reaction>
</comment>
<dbReference type="Gene3D" id="2.40.30.20">
    <property type="match status" value="2"/>
</dbReference>
<comment type="function">
    <text evidence="2">Catalyzes the dismutation of two molecules of 6,7-dimethyl-8-ribityllumazine, resulting in the formation of riboflavin and 5-amino-6-(D-ribitylamino)uracil.</text>
</comment>
<dbReference type="InterPro" id="IPR001783">
    <property type="entry name" value="Lumazine-bd"/>
</dbReference>
<dbReference type="CDD" id="cd00402">
    <property type="entry name" value="Riboflavin_synthase_like"/>
    <property type="match status" value="1"/>
</dbReference>
<reference evidence="13 14" key="2">
    <citation type="journal article" date="2012" name="Stand. Genomic Sci.">
        <title>Complete genome sequence of the facultatively anaerobic, appendaged bacterium Muricauda ruestringensis type strain (B1(T)).</title>
        <authorList>
            <person name="Huntemann M."/>
            <person name="Teshima H."/>
            <person name="Lapidus A."/>
            <person name="Nolan M."/>
            <person name="Lucas S."/>
            <person name="Hammon N."/>
            <person name="Deshpande S."/>
            <person name="Cheng J.F."/>
            <person name="Tapia R."/>
            <person name="Goodwin L.A."/>
            <person name="Pitluck S."/>
            <person name="Liolios K."/>
            <person name="Pagani I."/>
            <person name="Ivanova N."/>
            <person name="Mavromatis K."/>
            <person name="Mikhailova N."/>
            <person name="Pati A."/>
            <person name="Chen A."/>
            <person name="Palaniappan K."/>
            <person name="Land M."/>
            <person name="Hauser L."/>
            <person name="Pan C."/>
            <person name="Brambilla E.M."/>
            <person name="Rohde M."/>
            <person name="Spring S."/>
            <person name="Goker M."/>
            <person name="Detter J.C."/>
            <person name="Bristow J."/>
            <person name="Eisen J.A."/>
            <person name="Markowitz V."/>
            <person name="Hugenholtz P."/>
            <person name="Kyrpides N.C."/>
            <person name="Klenk H.P."/>
            <person name="Woyke T."/>
        </authorList>
    </citation>
    <scope>NUCLEOTIDE SEQUENCE [LARGE SCALE GENOMIC DNA]</scope>
    <source>
        <strain evidence="14">DSM 13258 / LMG 19739 / B1</strain>
    </source>
</reference>
<organism evidence="13 14">
    <name type="scientific">Allomuricauda ruestringensis (strain DSM 13258 / CIP 107369 / LMG 19739 / B1)</name>
    <name type="common">Muricauda ruestringensis</name>
    <dbReference type="NCBI Taxonomy" id="886377"/>
    <lineage>
        <taxon>Bacteria</taxon>
        <taxon>Pseudomonadati</taxon>
        <taxon>Bacteroidota</taxon>
        <taxon>Flavobacteriia</taxon>
        <taxon>Flavobacteriales</taxon>
        <taxon>Flavobacteriaceae</taxon>
        <taxon>Flagellimonas</taxon>
    </lineage>
</organism>
<dbReference type="PANTHER" id="PTHR21098:SF12">
    <property type="entry name" value="RIBOFLAVIN SYNTHASE"/>
    <property type="match status" value="1"/>
</dbReference>
<dbReference type="InterPro" id="IPR017938">
    <property type="entry name" value="Riboflavin_synthase-like_b-brl"/>
</dbReference>
<evidence type="ECO:0000256" key="6">
    <source>
        <dbReference type="ARBA" id="ARBA00013950"/>
    </source>
</evidence>
<name>G2PNX0_ALLRU</name>
<keyword evidence="14" id="KW-1185">Reference proteome</keyword>
<dbReference type="NCBIfam" id="NF006767">
    <property type="entry name" value="PRK09289.1"/>
    <property type="match status" value="1"/>
</dbReference>
<feature type="repeat" description="Lumazine-binding" evidence="11">
    <location>
        <begin position="113"/>
        <end position="209"/>
    </location>
</feature>
<evidence type="ECO:0000256" key="9">
    <source>
        <dbReference type="ARBA" id="ARBA00022737"/>
    </source>
</evidence>
<proteinExistence type="predicted"/>
<dbReference type="PANTHER" id="PTHR21098">
    <property type="entry name" value="RIBOFLAVIN SYNTHASE ALPHA CHAIN"/>
    <property type="match status" value="1"/>
</dbReference>
<evidence type="ECO:0000313" key="13">
    <source>
        <dbReference type="EMBL" id="AEM70305.1"/>
    </source>
</evidence>
<dbReference type="KEGG" id="mrs:Murru_1262"/>
<dbReference type="AlphaFoldDB" id="G2PNX0"/>
<feature type="domain" description="Lumazine-binding" evidence="12">
    <location>
        <begin position="113"/>
        <end position="209"/>
    </location>
</feature>
<dbReference type="FunFam" id="2.40.30.20:FF:000004">
    <property type="entry name" value="Riboflavin synthase, alpha subunit"/>
    <property type="match status" value="1"/>
</dbReference>
<evidence type="ECO:0000256" key="5">
    <source>
        <dbReference type="ARBA" id="ARBA00012827"/>
    </source>
</evidence>
<dbReference type="EC" id="2.5.1.9" evidence="5 10"/>
<dbReference type="Proteomes" id="UP000008908">
    <property type="component" value="Chromosome"/>
</dbReference>
<gene>
    <name evidence="13" type="ordered locus">Murru_1262</name>
</gene>
<dbReference type="Pfam" id="PF00677">
    <property type="entry name" value="Lum_binding"/>
    <property type="match status" value="2"/>
</dbReference>
<dbReference type="PIRSF" id="PIRSF000498">
    <property type="entry name" value="Riboflavin_syn_A"/>
    <property type="match status" value="1"/>
</dbReference>
<dbReference type="NCBIfam" id="TIGR00187">
    <property type="entry name" value="ribE"/>
    <property type="match status" value="1"/>
</dbReference>
<evidence type="ECO:0000256" key="8">
    <source>
        <dbReference type="ARBA" id="ARBA00022679"/>
    </source>
</evidence>
<evidence type="ECO:0000256" key="3">
    <source>
        <dbReference type="ARBA" id="ARBA00004887"/>
    </source>
</evidence>
<evidence type="ECO:0000256" key="11">
    <source>
        <dbReference type="PROSITE-ProRule" id="PRU00524"/>
    </source>
</evidence>
<dbReference type="eggNOG" id="COG0307">
    <property type="taxonomic scope" value="Bacteria"/>
</dbReference>
<dbReference type="FunFam" id="2.40.30.20:FF:000003">
    <property type="entry name" value="Riboflavin synthase, alpha subunit"/>
    <property type="match status" value="1"/>
</dbReference>
<feature type="repeat" description="Lumazine-binding" evidence="11">
    <location>
        <begin position="18"/>
        <end position="112"/>
    </location>
</feature>
<dbReference type="GO" id="GO:0004746">
    <property type="term" value="F:riboflavin synthase activity"/>
    <property type="evidence" value="ECO:0007669"/>
    <property type="project" value="UniProtKB-UniRule"/>
</dbReference>
<dbReference type="PROSITE" id="PS51177">
    <property type="entry name" value="LUMAZINE_BIND"/>
    <property type="match status" value="2"/>
</dbReference>
<dbReference type="HOGENOM" id="CLU_034388_2_0_10"/>
<evidence type="ECO:0000313" key="14">
    <source>
        <dbReference type="Proteomes" id="UP000008908"/>
    </source>
</evidence>
<evidence type="ECO:0000259" key="12">
    <source>
        <dbReference type="PROSITE" id="PS51177"/>
    </source>
</evidence>
<protein>
    <recommendedName>
        <fullName evidence="6 10">Riboflavin synthase</fullName>
        <ecNumber evidence="5 10">2.5.1.9</ecNumber>
    </recommendedName>
</protein>
<dbReference type="GO" id="GO:0009231">
    <property type="term" value="P:riboflavin biosynthetic process"/>
    <property type="evidence" value="ECO:0007669"/>
    <property type="project" value="UniProtKB-KW"/>
</dbReference>
<dbReference type="STRING" id="886377.Murru_1262"/>
<comment type="subunit">
    <text evidence="4">Homotrimer.</text>
</comment>
<sequence>MPLWLLLHYKTSQLIRYMFTGIIETLGKVEKLEKEGGNLHITVASDITSELKIDQSVSHNGVCLTVVSLDGDNYTVTAIEETLNKTNLSDLELGEVVNLERAMVLGARLDGHIVQGHVDQTAVCKSIEEKNGSWIYSFEYDPKLNNVTIEKGSITVDGVSLTVVDSQKNSFSVAIIPYTHEHTRFHTYKVGTTVNLEFDVVGKYVSRLLELRG</sequence>
<evidence type="ECO:0000256" key="1">
    <source>
        <dbReference type="ARBA" id="ARBA00000968"/>
    </source>
</evidence>
<dbReference type="SUPFAM" id="SSF63380">
    <property type="entry name" value="Riboflavin synthase domain-like"/>
    <property type="match status" value="2"/>
</dbReference>
<dbReference type="InterPro" id="IPR023366">
    <property type="entry name" value="ATP_synth_asu-like_sf"/>
</dbReference>
<evidence type="ECO:0000256" key="2">
    <source>
        <dbReference type="ARBA" id="ARBA00002803"/>
    </source>
</evidence>
<dbReference type="InterPro" id="IPR026017">
    <property type="entry name" value="Lumazine-bd_dom"/>
</dbReference>
<dbReference type="EMBL" id="CP002999">
    <property type="protein sequence ID" value="AEM70305.1"/>
    <property type="molecule type" value="Genomic_DNA"/>
</dbReference>